<keyword evidence="1" id="KW-1133">Transmembrane helix</keyword>
<comment type="caution">
    <text evidence="2">The sequence shown here is derived from an EMBL/GenBank/DDBJ whole genome shotgun (WGS) entry which is preliminary data.</text>
</comment>
<dbReference type="InterPro" id="IPR010699">
    <property type="entry name" value="DUF1275"/>
</dbReference>
<dbReference type="EMBL" id="JAVAIL010000001">
    <property type="protein sequence ID" value="MDP4538041.1"/>
    <property type="molecule type" value="Genomic_DNA"/>
</dbReference>
<evidence type="ECO:0000313" key="2">
    <source>
        <dbReference type="EMBL" id="MDP4538041.1"/>
    </source>
</evidence>
<dbReference type="RefSeq" id="WP_305928196.1">
    <property type="nucleotide sequence ID" value="NZ_JAVAIL010000001.1"/>
</dbReference>
<evidence type="ECO:0000256" key="1">
    <source>
        <dbReference type="SAM" id="Phobius"/>
    </source>
</evidence>
<keyword evidence="1" id="KW-0472">Membrane</keyword>
<feature type="transmembrane region" description="Helical" evidence="1">
    <location>
        <begin position="12"/>
        <end position="34"/>
    </location>
</feature>
<accession>A0ABT9H3Z5</accession>
<dbReference type="PANTHER" id="PTHR37314">
    <property type="entry name" value="SLR0142 PROTEIN"/>
    <property type="match status" value="1"/>
</dbReference>
<keyword evidence="1" id="KW-0812">Transmembrane</keyword>
<dbReference type="Proteomes" id="UP001235664">
    <property type="component" value="Unassembled WGS sequence"/>
</dbReference>
<feature type="transmembrane region" description="Helical" evidence="1">
    <location>
        <begin position="88"/>
        <end position="112"/>
    </location>
</feature>
<protein>
    <submittedName>
        <fullName evidence="2">DUF1275 family protein</fullName>
    </submittedName>
</protein>
<feature type="transmembrane region" description="Helical" evidence="1">
    <location>
        <begin position="189"/>
        <end position="208"/>
    </location>
</feature>
<organism evidence="2 3">
    <name type="scientific">Qipengyuania benthica</name>
    <dbReference type="NCBI Taxonomy" id="3067651"/>
    <lineage>
        <taxon>Bacteria</taxon>
        <taxon>Pseudomonadati</taxon>
        <taxon>Pseudomonadota</taxon>
        <taxon>Alphaproteobacteria</taxon>
        <taxon>Sphingomonadales</taxon>
        <taxon>Erythrobacteraceae</taxon>
        <taxon>Qipengyuania</taxon>
    </lineage>
</organism>
<gene>
    <name evidence="2" type="ORF">Q9K01_00175</name>
</gene>
<feature type="transmembrane region" description="Helical" evidence="1">
    <location>
        <begin position="54"/>
        <end position="76"/>
    </location>
</feature>
<dbReference type="Pfam" id="PF06912">
    <property type="entry name" value="DUF1275"/>
    <property type="match status" value="1"/>
</dbReference>
<reference evidence="2 3" key="1">
    <citation type="submission" date="2023-08" db="EMBL/GenBank/DDBJ databases">
        <title>genomic of DY56.</title>
        <authorList>
            <person name="Wang Y."/>
        </authorList>
    </citation>
    <scope>NUCLEOTIDE SEQUENCE [LARGE SCALE GENOMIC DNA]</scope>
    <source>
        <strain evidence="2 3">DY56-A-20</strain>
    </source>
</reference>
<keyword evidence="3" id="KW-1185">Reference proteome</keyword>
<feature type="transmembrane region" description="Helical" evidence="1">
    <location>
        <begin position="132"/>
        <end position="152"/>
    </location>
</feature>
<sequence length="217" mass="22123">MHRYDPARQRLAIGLAGLAGLVDATGFVVAGGYFTSFMSGNTTRMGVDLASAPAMAAVPLALIGCFLGGVIAGALVLRRARGWHKRALLGLVAAMLGLAAASLWAGGEWPFLVFAAIAMGLANNVFSRDGEVTVGVTYMTGALVKFGQGLAARLVGEARPATRGYGMLWATLAAGAALGGWLSSQEPRIAAATAFAAAVLLCGAAFRIERGSPLIEG</sequence>
<name>A0ABT9H3Z5_9SPHN</name>
<proteinExistence type="predicted"/>
<dbReference type="PANTHER" id="PTHR37314:SF4">
    <property type="entry name" value="UPF0700 TRANSMEMBRANE PROTEIN YOAK"/>
    <property type="match status" value="1"/>
</dbReference>
<feature type="transmembrane region" description="Helical" evidence="1">
    <location>
        <begin position="164"/>
        <end position="183"/>
    </location>
</feature>
<evidence type="ECO:0000313" key="3">
    <source>
        <dbReference type="Proteomes" id="UP001235664"/>
    </source>
</evidence>